<organism evidence="4">
    <name type="scientific">Alectorobius mimon</name>
    <dbReference type="NCBI Taxonomy" id="360319"/>
    <lineage>
        <taxon>Eukaryota</taxon>
        <taxon>Metazoa</taxon>
        <taxon>Ecdysozoa</taxon>
        <taxon>Arthropoda</taxon>
        <taxon>Chelicerata</taxon>
        <taxon>Arachnida</taxon>
        <taxon>Acari</taxon>
        <taxon>Parasitiformes</taxon>
        <taxon>Ixodida</taxon>
        <taxon>Ixodoidea</taxon>
        <taxon>Argasidae</taxon>
        <taxon>Ornithodorinae</taxon>
        <taxon>Alectorobius</taxon>
    </lineage>
</organism>
<keyword evidence="3" id="KW-0325">Glycoprotein</keyword>
<evidence type="ECO:0000313" key="4">
    <source>
        <dbReference type="EMBL" id="JAR86668.1"/>
    </source>
</evidence>
<dbReference type="Gene3D" id="3.30.1120.10">
    <property type="match status" value="1"/>
</dbReference>
<keyword evidence="1" id="KW-0479">Metal-binding</keyword>
<dbReference type="GO" id="GO:0008484">
    <property type="term" value="F:sulfuric ester hydrolase activity"/>
    <property type="evidence" value="ECO:0007669"/>
    <property type="project" value="InterPro"/>
</dbReference>
<dbReference type="SUPFAM" id="SSF53649">
    <property type="entry name" value="Alkaline phosphatase-like"/>
    <property type="match status" value="1"/>
</dbReference>
<name>A0A147B7C8_9ACAR</name>
<reference evidence="4" key="1">
    <citation type="submission" date="2016-03" db="EMBL/GenBank/DDBJ databases">
        <title>Gut transcriptome analysis on engorged females of Ornithodoros mimon (Acari: Argasidae) and phylogenetic inferences of soft ticks.</title>
        <authorList>
            <person name="Landulfo G.A."/>
            <person name="Giovanni D."/>
            <person name="Carvalho E."/>
            <person name="Junqueira-de-Azevedo I."/>
            <person name="Patane J."/>
            <person name="Mendoca R."/>
            <person name="Barros-Battesti D."/>
        </authorList>
    </citation>
    <scope>NUCLEOTIDE SEQUENCE</scope>
    <source>
        <strain evidence="4">Females</strain>
        <tissue evidence="4">Gut</tissue>
    </source>
</reference>
<proteinExistence type="predicted"/>
<evidence type="ECO:0000256" key="1">
    <source>
        <dbReference type="ARBA" id="ARBA00022723"/>
    </source>
</evidence>
<keyword evidence="2" id="KW-0106">Calcium</keyword>
<dbReference type="InterPro" id="IPR017850">
    <property type="entry name" value="Alkaline_phosphatase_core_sf"/>
</dbReference>
<accession>A0A147B7C8</accession>
<evidence type="ECO:0000256" key="2">
    <source>
        <dbReference type="ARBA" id="ARBA00022837"/>
    </source>
</evidence>
<dbReference type="InterPro" id="IPR047115">
    <property type="entry name" value="ARSB"/>
</dbReference>
<protein>
    <submittedName>
        <fullName evidence="4">Arylsulfatase</fullName>
    </submittedName>
</protein>
<sequence length="223" mass="24905">DVDGVDNWNAFLNLEPPQRTELLINIDQTEDYAAIRDGDFKLVMGDISGGKFADWYRIYGNVDWDSTKPMASCETSVVNDVLQKTGRDPVCGSGGDSYATPVQCGDRRDDRGCNSTVAPCLFDLSVDPCEYSDISQERPEVVQRLMAKLDLYRSESLPPSNRDPDHRADPIQHNGLWETWADADPLRSTDGTREVTDGEKSAFRTLFRSLVRVVFEGVSNVFA</sequence>
<evidence type="ECO:0000256" key="3">
    <source>
        <dbReference type="ARBA" id="ARBA00023180"/>
    </source>
</evidence>
<feature type="non-terminal residue" evidence="4">
    <location>
        <position position="1"/>
    </location>
</feature>
<dbReference type="PANTHER" id="PTHR10342">
    <property type="entry name" value="ARYLSULFATASE"/>
    <property type="match status" value="1"/>
</dbReference>
<dbReference type="AlphaFoldDB" id="A0A147B7C8"/>
<dbReference type="GO" id="GO:0046872">
    <property type="term" value="F:metal ion binding"/>
    <property type="evidence" value="ECO:0007669"/>
    <property type="project" value="UniProtKB-KW"/>
</dbReference>
<dbReference type="EMBL" id="GEIB01001660">
    <property type="protein sequence ID" value="JAR86668.1"/>
    <property type="molecule type" value="Transcribed_RNA"/>
</dbReference>
<dbReference type="PANTHER" id="PTHR10342:SF273">
    <property type="entry name" value="RE14504P"/>
    <property type="match status" value="1"/>
</dbReference>